<dbReference type="EMBL" id="LJYG01000108">
    <property type="protein sequence ID" value="KRQ03285.1"/>
    <property type="molecule type" value="Genomic_DNA"/>
</dbReference>
<dbReference type="STRING" id="989370.AOQ71_31655"/>
<feature type="region of interest" description="Disordered" evidence="1">
    <location>
        <begin position="609"/>
        <end position="648"/>
    </location>
</feature>
<dbReference type="AlphaFoldDB" id="A0A0R3D7G1"/>
<keyword evidence="3" id="KW-1185">Reference proteome</keyword>
<feature type="region of interest" description="Disordered" evidence="1">
    <location>
        <begin position="69"/>
        <end position="103"/>
    </location>
</feature>
<evidence type="ECO:0000256" key="1">
    <source>
        <dbReference type="SAM" id="MobiDB-lite"/>
    </source>
</evidence>
<evidence type="ECO:0000313" key="2">
    <source>
        <dbReference type="EMBL" id="KRQ03285.1"/>
    </source>
</evidence>
<organism evidence="2 3">
    <name type="scientific">Bradyrhizobium manausense</name>
    <dbReference type="NCBI Taxonomy" id="989370"/>
    <lineage>
        <taxon>Bacteria</taxon>
        <taxon>Pseudomonadati</taxon>
        <taxon>Pseudomonadota</taxon>
        <taxon>Alphaproteobacteria</taxon>
        <taxon>Hyphomicrobiales</taxon>
        <taxon>Nitrobacteraceae</taxon>
        <taxon>Bradyrhizobium</taxon>
    </lineage>
</organism>
<proteinExistence type="predicted"/>
<comment type="caution">
    <text evidence="2">The sequence shown here is derived from an EMBL/GenBank/DDBJ whole genome shotgun (WGS) entry which is preliminary data.</text>
</comment>
<dbReference type="RefSeq" id="WP_057755376.1">
    <property type="nucleotide sequence ID" value="NZ_LJYG01000108.1"/>
</dbReference>
<dbReference type="Proteomes" id="UP000051936">
    <property type="component" value="Unassembled WGS sequence"/>
</dbReference>
<protein>
    <recommendedName>
        <fullName evidence="4">Portal protein</fullName>
    </recommendedName>
</protein>
<evidence type="ECO:0000313" key="3">
    <source>
        <dbReference type="Proteomes" id="UP000051936"/>
    </source>
</evidence>
<name>A0A0R3D7G1_9BRAD</name>
<sequence>MFDLDPIKIDLTKPEDLGNVAEQLAGIKRNKSGDVTEGGDLGVLRSLAEDIIRLVKTDEDSMSEFLSQAEAAMESTAHERNTSASSADDEQRGSGEKQPPSTGLISTAVAQTSAHTVGQLFSTPDIARASNSGGEALAKWVSDQVRAVDPMWAQDTDDLMGHATLTGLAWRKRSFSTITGGFESEWLTGTSVIVNAKTKRLDKTPRVAHRDWQYPNDIMRKIATGHWVDFEPNFDDDEMAGQEAQETLEVDMSLDLDGDDIGEPYMVTVAGVGKTPCVVKIEPRWTKKTVVMIDGDPVFRPFLRYTPYRTRQSLDGKFFTPGYYSLLVNDESAINRLYAAIIDAAESASENGGVAFGGAALPSKIELKGNRITTIPGADGRNINEVLQMFPVRQVSPAAVQALQYMMTVADRKSGGLNAAENSPASMTATLANALTQTGAASQSAVYRRVLNAVTAELKAFAYMAWALDKLPEGVDPASVFELTADPNMATQQDRNRQIAVMAQLMANPHANQQEALKRFLELSYTRNPEALIAPPPQGPAPMPPELQIKMQEIQNKHEIAKAQLQVSMVEALAAAYLDVARAGAVRTDTQQQLLGLMQTAGQMGLLPPTQAPGGPQVPPPMGGPGGAPMLMPPAQPQAFQFPAPQAA</sequence>
<feature type="compositionally biased region" description="Low complexity" evidence="1">
    <location>
        <begin position="637"/>
        <end position="648"/>
    </location>
</feature>
<accession>A0A0R3D7G1</accession>
<evidence type="ECO:0008006" key="4">
    <source>
        <dbReference type="Google" id="ProtNLM"/>
    </source>
</evidence>
<gene>
    <name evidence="2" type="ORF">AOQ71_31655</name>
</gene>
<reference evidence="2 3" key="1">
    <citation type="submission" date="2015-09" db="EMBL/GenBank/DDBJ databases">
        <title>Draft Genome Sequence of Bradyrhizobium manausense Strain BR 3351T, a Novel Symbiotic Nitrogen-Fixing Alphaproteobacterium Isolated from Brazilian Amazon Rain Forest.</title>
        <authorList>
            <person name="De Araujo J.L."/>
            <person name="Zilli J.E."/>
        </authorList>
    </citation>
    <scope>NUCLEOTIDE SEQUENCE [LARGE SCALE GENOMIC DNA]</scope>
    <source>
        <strain evidence="2 3">BR3351</strain>
    </source>
</reference>